<sequence length="566" mass="67000">MIEQAVLEPKLVNKIKGKFYIPAYQRGYRWEKEHVQMLLNDIWENKDQNYSLQPVVVKKIDDDTYELIDGQQRTTTLYLILKYMKQVLPFIELNFSLTYETRKKSETFLETLDESLKDDNIDFHHIYNAYLAIEEWFNDEREDKNLRVINLYKYFGERVKVIWYEVDNKADSTNLFTRLNIGKIPLTNAELVKALFLSKDNGITYEKQLEISTTWDSIEKDLQDNKLWYFLTNQSPKKFATRIELIFNLMAKKKIEEKETFFTFYYFIKQIKSEGSSLNVWENIQSYFLILKEWFEKRTIYHKVGYLVAIGKSLEEIITESQGKTKRQFENGLDQAIKDKLSLTRSDVLELSYENSKDKSKIERLLLLHNVETIRSLRDTSQFYSFNNHKRNKWSLEHIHAQQSVGLNKKEDQQEWLRLHRLSLENLASKSNQSKIINALISEIDANLENITKVVFDDIFHRVFDLLSENEDRSYIDAISNMALLSTANNAALNNATFDVKRNKVIEMDKKGAYIPICTKRVFFKYYTDSKDHQLQFWGAKDREAYLDSMIGENGNLLNYLKAEEA</sequence>
<dbReference type="Proteomes" id="UP000014962">
    <property type="component" value="Unassembled WGS sequence"/>
</dbReference>
<dbReference type="eggNOG" id="COG1479">
    <property type="taxonomic scope" value="Bacteria"/>
</dbReference>
<proteinExistence type="predicted"/>
<evidence type="ECO:0000313" key="2">
    <source>
        <dbReference type="EMBL" id="EPR73439.1"/>
    </source>
</evidence>
<protein>
    <recommendedName>
        <fullName evidence="1">GmrSD restriction endonucleases N-terminal domain-containing protein</fullName>
    </recommendedName>
</protein>
<dbReference type="Pfam" id="PF03235">
    <property type="entry name" value="GmrSD_N"/>
    <property type="match status" value="1"/>
</dbReference>
<gene>
    <name evidence="2" type="ORF">ADIWIN_1469</name>
</gene>
<dbReference type="RefSeq" id="WP_020894339.1">
    <property type="nucleotide sequence ID" value="NZ_ATMR01000091.1"/>
</dbReference>
<dbReference type="PATRIC" id="fig|641526.4.peg.1458"/>
<dbReference type="PANTHER" id="PTHR35149:SF1">
    <property type="entry name" value="DUF5655 DOMAIN-CONTAINING PROTEIN"/>
    <property type="match status" value="1"/>
</dbReference>
<comment type="caution">
    <text evidence="2">The sequence shown here is derived from an EMBL/GenBank/DDBJ whole genome shotgun (WGS) entry which is preliminary data.</text>
</comment>
<dbReference type="OrthoDB" id="9798761at2"/>
<dbReference type="PANTHER" id="PTHR35149">
    <property type="entry name" value="SLL5132 PROTEIN"/>
    <property type="match status" value="1"/>
</dbReference>
<dbReference type="STRING" id="641526.ADIWIN_1469"/>
<dbReference type="CDD" id="cd16387">
    <property type="entry name" value="ParB_N_Srx"/>
    <property type="match status" value="1"/>
</dbReference>
<dbReference type="InterPro" id="IPR036086">
    <property type="entry name" value="ParB/Sulfiredoxin_sf"/>
</dbReference>
<name>S7X331_9FLAO</name>
<keyword evidence="3" id="KW-1185">Reference proteome</keyword>
<feature type="domain" description="GmrSD restriction endonucleases N-terminal" evidence="1">
    <location>
        <begin position="10"/>
        <end position="197"/>
    </location>
</feature>
<dbReference type="AlphaFoldDB" id="S7X331"/>
<dbReference type="EMBL" id="ATMR01000091">
    <property type="protein sequence ID" value="EPR73439.1"/>
    <property type="molecule type" value="Genomic_DNA"/>
</dbReference>
<reference evidence="2 3" key="1">
    <citation type="journal article" date="2013" name="Genome Announc.">
        <title>Draft Genome Sequence of Winogradskyella psychrotolerans RS-3T, Isolated from the Marine Transect of Kongsfjorden, Ny-Alesund, Svalbard, Arctic Ocean.</title>
        <authorList>
            <person name="Kumar Pinnaka A."/>
            <person name="Ara S."/>
            <person name="Singh A."/>
            <person name="Shivaji S."/>
        </authorList>
    </citation>
    <scope>NUCLEOTIDE SEQUENCE [LARGE SCALE GENOMIC DNA]</scope>
    <source>
        <strain evidence="2 3">RS-3</strain>
    </source>
</reference>
<evidence type="ECO:0000313" key="3">
    <source>
        <dbReference type="Proteomes" id="UP000014962"/>
    </source>
</evidence>
<dbReference type="SUPFAM" id="SSF110849">
    <property type="entry name" value="ParB/Sulfiredoxin"/>
    <property type="match status" value="1"/>
</dbReference>
<organism evidence="2 3">
    <name type="scientific">Winogradskyella psychrotolerans RS-3</name>
    <dbReference type="NCBI Taxonomy" id="641526"/>
    <lineage>
        <taxon>Bacteria</taxon>
        <taxon>Pseudomonadati</taxon>
        <taxon>Bacteroidota</taxon>
        <taxon>Flavobacteriia</taxon>
        <taxon>Flavobacteriales</taxon>
        <taxon>Flavobacteriaceae</taxon>
        <taxon>Winogradskyella</taxon>
    </lineage>
</organism>
<evidence type="ECO:0000259" key="1">
    <source>
        <dbReference type="Pfam" id="PF03235"/>
    </source>
</evidence>
<accession>S7X331</accession>
<dbReference type="InterPro" id="IPR004919">
    <property type="entry name" value="GmrSD_N"/>
</dbReference>